<dbReference type="InterPro" id="IPR050598">
    <property type="entry name" value="AminoAcid_Transporter"/>
</dbReference>
<proteinExistence type="predicted"/>
<dbReference type="STRING" id="5627.A0A1C7LNI7"/>
<feature type="transmembrane region" description="Helical" evidence="6">
    <location>
        <begin position="168"/>
        <end position="195"/>
    </location>
</feature>
<keyword evidence="4 6" id="KW-0472">Membrane</keyword>
<feature type="transmembrane region" description="Helical" evidence="6">
    <location>
        <begin position="117"/>
        <end position="139"/>
    </location>
</feature>
<feature type="region of interest" description="Disordered" evidence="5">
    <location>
        <begin position="52"/>
        <end position="73"/>
    </location>
</feature>
<dbReference type="EMBL" id="LUGG01000043">
    <property type="protein sequence ID" value="OBZ65549.1"/>
    <property type="molecule type" value="Genomic_DNA"/>
</dbReference>
<dbReference type="Gene3D" id="1.20.1740.10">
    <property type="entry name" value="Amino acid/polyamine transporter I"/>
    <property type="match status" value="1"/>
</dbReference>
<dbReference type="InterPro" id="IPR002293">
    <property type="entry name" value="AA/rel_permease1"/>
</dbReference>
<evidence type="ECO:0000256" key="3">
    <source>
        <dbReference type="ARBA" id="ARBA00022989"/>
    </source>
</evidence>
<evidence type="ECO:0000256" key="6">
    <source>
        <dbReference type="SAM" id="Phobius"/>
    </source>
</evidence>
<dbReference type="OrthoDB" id="5982228at2759"/>
<dbReference type="PANTHER" id="PTHR11785:SF382">
    <property type="entry name" value="LOW-AFFINITY METHIONINE PERMEASE"/>
    <property type="match status" value="1"/>
</dbReference>
<dbReference type="GO" id="GO:0015179">
    <property type="term" value="F:L-amino acid transmembrane transporter activity"/>
    <property type="evidence" value="ECO:0007669"/>
    <property type="project" value="TreeGrafter"/>
</dbReference>
<keyword evidence="8" id="KW-1185">Reference proteome</keyword>
<dbReference type="Pfam" id="PF13520">
    <property type="entry name" value="AA_permease_2"/>
    <property type="match status" value="1"/>
</dbReference>
<gene>
    <name evidence="7" type="primary">MUP1_1</name>
    <name evidence="7" type="ORF">A0H81_14388</name>
</gene>
<comment type="caution">
    <text evidence="7">The sequence shown here is derived from an EMBL/GenBank/DDBJ whole genome shotgun (WGS) entry which is preliminary data.</text>
</comment>
<evidence type="ECO:0000256" key="2">
    <source>
        <dbReference type="ARBA" id="ARBA00022692"/>
    </source>
</evidence>
<organism evidence="7 8">
    <name type="scientific">Grifola frondosa</name>
    <name type="common">Maitake</name>
    <name type="synonym">Polyporus frondosus</name>
    <dbReference type="NCBI Taxonomy" id="5627"/>
    <lineage>
        <taxon>Eukaryota</taxon>
        <taxon>Fungi</taxon>
        <taxon>Dikarya</taxon>
        <taxon>Basidiomycota</taxon>
        <taxon>Agaricomycotina</taxon>
        <taxon>Agaricomycetes</taxon>
        <taxon>Polyporales</taxon>
        <taxon>Grifolaceae</taxon>
        <taxon>Grifola</taxon>
    </lineage>
</organism>
<keyword evidence="3 6" id="KW-1133">Transmembrane helix</keyword>
<feature type="transmembrane region" description="Helical" evidence="6">
    <location>
        <begin position="85"/>
        <end position="105"/>
    </location>
</feature>
<name>A0A1C7LNI7_GRIFR</name>
<sequence>MILMSPERSQDFPDIGFSPSIGPRFLPSRNAGRVQNTLQPDAGSYHLEDAKSTASGSSLKGSEEAASSLHSGPEADAAGGMGRHLGVFSCTLLIVGRIIGTGIFSTPSSILGSVGSIGASMMLWVPGFMLSFCELFIWLELGTMIPRSGGEKVYLEAMYKKPSHLGTLIFAANAVLLGFTSSGCIVFASNILVAAGQEADRWATRGIALGAIFFVGSSLYSSLSLAGSSSPATPASKIHARTSGTHSLEARPAVTTMRLRPSRS</sequence>
<dbReference type="AlphaFoldDB" id="A0A1C7LNI7"/>
<evidence type="ECO:0000256" key="1">
    <source>
        <dbReference type="ARBA" id="ARBA00004141"/>
    </source>
</evidence>
<reference evidence="7 8" key="1">
    <citation type="submission" date="2016-03" db="EMBL/GenBank/DDBJ databases">
        <title>Whole genome sequencing of Grifola frondosa 9006-11.</title>
        <authorList>
            <person name="Min B."/>
            <person name="Park H."/>
            <person name="Kim J.-G."/>
            <person name="Cho H."/>
            <person name="Oh Y.-L."/>
            <person name="Kong W.-S."/>
            <person name="Choi I.-G."/>
        </authorList>
    </citation>
    <scope>NUCLEOTIDE SEQUENCE [LARGE SCALE GENOMIC DNA]</scope>
    <source>
        <strain evidence="7 8">9006-11</strain>
    </source>
</reference>
<dbReference type="GO" id="GO:0016020">
    <property type="term" value="C:membrane"/>
    <property type="evidence" value="ECO:0007669"/>
    <property type="project" value="UniProtKB-SubCell"/>
</dbReference>
<accession>A0A1C7LNI7</accession>
<evidence type="ECO:0000313" key="8">
    <source>
        <dbReference type="Proteomes" id="UP000092993"/>
    </source>
</evidence>
<protein>
    <submittedName>
        <fullName evidence="7">High-affinity methionine permease</fullName>
    </submittedName>
</protein>
<keyword evidence="2 6" id="KW-0812">Transmembrane</keyword>
<evidence type="ECO:0000256" key="4">
    <source>
        <dbReference type="ARBA" id="ARBA00023136"/>
    </source>
</evidence>
<comment type="subcellular location">
    <subcellularLocation>
        <location evidence="1">Membrane</location>
        <topology evidence="1">Multi-pass membrane protein</topology>
    </subcellularLocation>
</comment>
<evidence type="ECO:0000313" key="7">
    <source>
        <dbReference type="EMBL" id="OBZ65549.1"/>
    </source>
</evidence>
<evidence type="ECO:0000256" key="5">
    <source>
        <dbReference type="SAM" id="MobiDB-lite"/>
    </source>
</evidence>
<dbReference type="Proteomes" id="UP000092993">
    <property type="component" value="Unassembled WGS sequence"/>
</dbReference>
<dbReference type="PANTHER" id="PTHR11785">
    <property type="entry name" value="AMINO ACID TRANSPORTER"/>
    <property type="match status" value="1"/>
</dbReference>
<feature type="transmembrane region" description="Helical" evidence="6">
    <location>
        <begin position="207"/>
        <end position="227"/>
    </location>
</feature>